<keyword evidence="5" id="KW-1185">Reference proteome</keyword>
<dbReference type="Gene3D" id="1.25.40.10">
    <property type="entry name" value="Tetratricopeptide repeat domain"/>
    <property type="match status" value="1"/>
</dbReference>
<name>A0A2U1L1K5_ARTAN</name>
<evidence type="ECO:0000313" key="4">
    <source>
        <dbReference type="EMBL" id="PWA42844.1"/>
    </source>
</evidence>
<dbReference type="GO" id="GO:0009317">
    <property type="term" value="C:acetyl-CoA carboxylase complex"/>
    <property type="evidence" value="ECO:0007669"/>
    <property type="project" value="InterPro"/>
</dbReference>
<dbReference type="Pfam" id="PF13041">
    <property type="entry name" value="PPR_2"/>
    <property type="match status" value="1"/>
</dbReference>
<dbReference type="PANTHER" id="PTHR47939">
    <property type="entry name" value="MEMBRANE-ASSOCIATED SALT-INDUCIBLE PROTEIN-LIKE"/>
    <property type="match status" value="1"/>
</dbReference>
<gene>
    <name evidence="4" type="ORF">CTI12_AA541010</name>
</gene>
<dbReference type="PROSITE" id="PS51375">
    <property type="entry name" value="PPR"/>
    <property type="match status" value="1"/>
</dbReference>
<comment type="caution">
    <text evidence="4">The sequence shown here is derived from an EMBL/GenBank/DDBJ whole genome shotgun (WGS) entry which is preliminary data.</text>
</comment>
<dbReference type="SUPFAM" id="SSF52096">
    <property type="entry name" value="ClpP/crotonase"/>
    <property type="match status" value="1"/>
</dbReference>
<dbReference type="Proteomes" id="UP000245207">
    <property type="component" value="Unassembled WGS sequence"/>
</dbReference>
<reference evidence="4 5" key="1">
    <citation type="journal article" date="2018" name="Mol. Plant">
        <title>The genome of Artemisia annua provides insight into the evolution of Asteraceae family and artemisinin biosynthesis.</title>
        <authorList>
            <person name="Shen Q."/>
            <person name="Zhang L."/>
            <person name="Liao Z."/>
            <person name="Wang S."/>
            <person name="Yan T."/>
            <person name="Shi P."/>
            <person name="Liu M."/>
            <person name="Fu X."/>
            <person name="Pan Q."/>
            <person name="Wang Y."/>
            <person name="Lv Z."/>
            <person name="Lu X."/>
            <person name="Zhang F."/>
            <person name="Jiang W."/>
            <person name="Ma Y."/>
            <person name="Chen M."/>
            <person name="Hao X."/>
            <person name="Li L."/>
            <person name="Tang Y."/>
            <person name="Lv G."/>
            <person name="Zhou Y."/>
            <person name="Sun X."/>
            <person name="Brodelius P.E."/>
            <person name="Rose J.K.C."/>
            <person name="Tang K."/>
        </authorList>
    </citation>
    <scope>NUCLEOTIDE SEQUENCE [LARGE SCALE GENOMIC DNA]</scope>
    <source>
        <strain evidence="5">cv. Huhao1</strain>
        <tissue evidence="4">Leaf</tissue>
    </source>
</reference>
<dbReference type="GO" id="GO:0006633">
    <property type="term" value="P:fatty acid biosynthetic process"/>
    <property type="evidence" value="ECO:0007669"/>
    <property type="project" value="InterPro"/>
</dbReference>
<sequence>MALWTRHQFATDTLQQPSKHCIMVTLLMVHLRDNPISVKYVFPDSCTTYRQSYKTGNPTRQNKQQTPPNLADYVMGLHSLLHAALKVPTVQEGKGKRWRGGVISTLSGKPTKRSQRIKRKPEKLMILCSVMLDNAIAYNLRSISGLKVPIIIDVTGEGGSDGALAIGCADKLFMLDCILCCHPTFCSYLYLENILHGITFMEHAAAIAEGKPASAGLDLDIFTYKALLMACCKAERMQSALAVTIERHDRDIPRNSFVYNKLIDGWARRDDVWEAADLLQQMKQEWVQPDIRIYKSLVNAC</sequence>
<feature type="repeat" description="PPR" evidence="3">
    <location>
        <begin position="255"/>
        <end position="289"/>
    </location>
</feature>
<dbReference type="Pfam" id="PF03255">
    <property type="entry name" value="ACCA"/>
    <property type="match status" value="1"/>
</dbReference>
<protein>
    <submittedName>
        <fullName evidence="4">Tetratricopeptide-like helical domain-containing protein</fullName>
    </submittedName>
</protein>
<dbReference type="GO" id="GO:0016743">
    <property type="term" value="F:carboxyl- or carbamoyltransferase activity"/>
    <property type="evidence" value="ECO:0007669"/>
    <property type="project" value="InterPro"/>
</dbReference>
<dbReference type="PANTHER" id="PTHR47939:SF1">
    <property type="entry name" value="OS04G0684500 PROTEIN"/>
    <property type="match status" value="1"/>
</dbReference>
<keyword evidence="2" id="KW-0677">Repeat</keyword>
<evidence type="ECO:0000313" key="5">
    <source>
        <dbReference type="Proteomes" id="UP000245207"/>
    </source>
</evidence>
<dbReference type="GO" id="GO:0003989">
    <property type="term" value="F:acetyl-CoA carboxylase activity"/>
    <property type="evidence" value="ECO:0007669"/>
    <property type="project" value="InterPro"/>
</dbReference>
<dbReference type="AlphaFoldDB" id="A0A2U1L1K5"/>
<proteinExistence type="inferred from homology"/>
<dbReference type="Pfam" id="PF01535">
    <property type="entry name" value="PPR"/>
    <property type="match status" value="1"/>
</dbReference>
<organism evidence="4 5">
    <name type="scientific">Artemisia annua</name>
    <name type="common">Sweet wormwood</name>
    <dbReference type="NCBI Taxonomy" id="35608"/>
    <lineage>
        <taxon>Eukaryota</taxon>
        <taxon>Viridiplantae</taxon>
        <taxon>Streptophyta</taxon>
        <taxon>Embryophyta</taxon>
        <taxon>Tracheophyta</taxon>
        <taxon>Spermatophyta</taxon>
        <taxon>Magnoliopsida</taxon>
        <taxon>eudicotyledons</taxon>
        <taxon>Gunneridae</taxon>
        <taxon>Pentapetalae</taxon>
        <taxon>asterids</taxon>
        <taxon>campanulids</taxon>
        <taxon>Asterales</taxon>
        <taxon>Asteraceae</taxon>
        <taxon>Asteroideae</taxon>
        <taxon>Anthemideae</taxon>
        <taxon>Artemisiinae</taxon>
        <taxon>Artemisia</taxon>
    </lineage>
</organism>
<dbReference type="OrthoDB" id="424777at2759"/>
<evidence type="ECO:0000256" key="1">
    <source>
        <dbReference type="ARBA" id="ARBA00007626"/>
    </source>
</evidence>
<dbReference type="InterPro" id="IPR029045">
    <property type="entry name" value="ClpP/crotonase-like_dom_sf"/>
</dbReference>
<dbReference type="InterPro" id="IPR001095">
    <property type="entry name" value="Acetyl_CoA_COase_a_su"/>
</dbReference>
<comment type="similarity">
    <text evidence="1">Belongs to the PPR family. P subfamily.</text>
</comment>
<dbReference type="InterPro" id="IPR002885">
    <property type="entry name" value="PPR_rpt"/>
</dbReference>
<dbReference type="NCBIfam" id="TIGR00756">
    <property type="entry name" value="PPR"/>
    <property type="match status" value="1"/>
</dbReference>
<evidence type="ECO:0000256" key="3">
    <source>
        <dbReference type="PROSITE-ProRule" id="PRU00708"/>
    </source>
</evidence>
<dbReference type="InterPro" id="IPR011990">
    <property type="entry name" value="TPR-like_helical_dom_sf"/>
</dbReference>
<dbReference type="STRING" id="35608.A0A2U1L1K5"/>
<accession>A0A2U1L1K5</accession>
<dbReference type="Gene3D" id="3.90.226.10">
    <property type="entry name" value="2-enoyl-CoA Hydratase, Chain A, domain 1"/>
    <property type="match status" value="1"/>
</dbReference>
<dbReference type="InterPro" id="IPR050667">
    <property type="entry name" value="PPR-containing_protein"/>
</dbReference>
<dbReference type="EMBL" id="PKPP01012161">
    <property type="protein sequence ID" value="PWA42844.1"/>
    <property type="molecule type" value="Genomic_DNA"/>
</dbReference>
<evidence type="ECO:0000256" key="2">
    <source>
        <dbReference type="ARBA" id="ARBA00022737"/>
    </source>
</evidence>